<name>A0A379AQC3_AVIAV</name>
<reference evidence="1 2" key="1">
    <citation type="submission" date="2018-06" db="EMBL/GenBank/DDBJ databases">
        <authorList>
            <consortium name="Pathogen Informatics"/>
            <person name="Doyle S."/>
        </authorList>
    </citation>
    <scope>NUCLEOTIDE SEQUENCE [LARGE SCALE GENOMIC DNA]</scope>
    <source>
        <strain evidence="2">NCTC 11297</strain>
    </source>
</reference>
<dbReference type="Proteomes" id="UP000255098">
    <property type="component" value="Unassembled WGS sequence"/>
</dbReference>
<dbReference type="InterPro" id="IPR058532">
    <property type="entry name" value="YjbR/MT2646/Rv2570-like"/>
</dbReference>
<dbReference type="GeneID" id="300133005"/>
<dbReference type="InterPro" id="IPR007351">
    <property type="entry name" value="YjbR"/>
</dbReference>
<dbReference type="SUPFAM" id="SSF142906">
    <property type="entry name" value="YjbR-like"/>
    <property type="match status" value="1"/>
</dbReference>
<accession>A0A379AQC3</accession>
<dbReference type="EMBL" id="UGSP01000001">
    <property type="protein sequence ID" value="SUB23774.1"/>
    <property type="molecule type" value="Genomic_DNA"/>
</dbReference>
<evidence type="ECO:0000313" key="2">
    <source>
        <dbReference type="Proteomes" id="UP000255098"/>
    </source>
</evidence>
<dbReference type="RefSeq" id="WP_115249084.1">
    <property type="nucleotide sequence ID" value="NZ_JBLOCS010000004.1"/>
</dbReference>
<dbReference type="Pfam" id="PF04237">
    <property type="entry name" value="YjbR"/>
    <property type="match status" value="1"/>
</dbReference>
<gene>
    <name evidence="1" type="primary">yyaQ</name>
    <name evidence="1" type="ORF">NCTC11297_00788</name>
</gene>
<dbReference type="InterPro" id="IPR038056">
    <property type="entry name" value="YjbR-like_sf"/>
</dbReference>
<sequence>MTISADSVIKQIAQKYQIQPEYLWKQFPQYAVFRHIKNRKWFAILMNISAEKIGLNGSEILWVLNVKAAPEMIGALRMIKGIYPAYHMNKTHWVSLNLTEIDEKLLWELVAESFGLIENK</sequence>
<keyword evidence="2" id="KW-1185">Reference proteome</keyword>
<dbReference type="PANTHER" id="PTHR35145:SF1">
    <property type="entry name" value="CYTOPLASMIC PROTEIN"/>
    <property type="match status" value="1"/>
</dbReference>
<organism evidence="1 2">
    <name type="scientific">Avibacterium avium</name>
    <name type="common">Pasteurella avium</name>
    <dbReference type="NCBI Taxonomy" id="751"/>
    <lineage>
        <taxon>Bacteria</taxon>
        <taxon>Pseudomonadati</taxon>
        <taxon>Pseudomonadota</taxon>
        <taxon>Gammaproteobacteria</taxon>
        <taxon>Pasteurellales</taxon>
        <taxon>Pasteurellaceae</taxon>
        <taxon>Avibacterium</taxon>
    </lineage>
</organism>
<dbReference type="Gene3D" id="3.90.1150.30">
    <property type="match status" value="1"/>
</dbReference>
<dbReference type="PANTHER" id="PTHR35145">
    <property type="entry name" value="CYTOPLASMIC PROTEIN-RELATED"/>
    <property type="match status" value="1"/>
</dbReference>
<protein>
    <submittedName>
        <fullName evidence="1">Protein YyaQ</fullName>
    </submittedName>
</protein>
<dbReference type="AlphaFoldDB" id="A0A379AQC3"/>
<evidence type="ECO:0000313" key="1">
    <source>
        <dbReference type="EMBL" id="SUB23774.1"/>
    </source>
</evidence>
<proteinExistence type="predicted"/>